<comment type="caution">
    <text evidence="1">The sequence shown here is derived from an EMBL/GenBank/DDBJ whole genome shotgun (WGS) entry which is preliminary data.</text>
</comment>
<name>A0A9D4Y8J6_PEA</name>
<dbReference type="EMBL" id="JAMSHJ010000002">
    <property type="protein sequence ID" value="KAI5432540.1"/>
    <property type="molecule type" value="Genomic_DNA"/>
</dbReference>
<gene>
    <name evidence="1" type="ORF">KIW84_020017</name>
</gene>
<dbReference type="Gramene" id="Psat02G0001700-T1">
    <property type="protein sequence ID" value="KAI5432540.1"/>
    <property type="gene ID" value="KIW84_020017"/>
</dbReference>
<evidence type="ECO:0000313" key="1">
    <source>
        <dbReference type="EMBL" id="KAI5432540.1"/>
    </source>
</evidence>
<dbReference type="Proteomes" id="UP001058974">
    <property type="component" value="Chromosome 2"/>
</dbReference>
<dbReference type="AlphaFoldDB" id="A0A9D4Y8J6"/>
<sequence length="88" mass="9903">MFMALVNPNWVITDVHYSFYKLGPTTKETDLDGAGDNYFFSSGDLPLNPPLKQRHHVPGRPVNSALMILFKSPHFSARPDLRKSLMTG</sequence>
<evidence type="ECO:0000313" key="2">
    <source>
        <dbReference type="Proteomes" id="UP001058974"/>
    </source>
</evidence>
<organism evidence="1 2">
    <name type="scientific">Pisum sativum</name>
    <name type="common">Garden pea</name>
    <name type="synonym">Lathyrus oleraceus</name>
    <dbReference type="NCBI Taxonomy" id="3888"/>
    <lineage>
        <taxon>Eukaryota</taxon>
        <taxon>Viridiplantae</taxon>
        <taxon>Streptophyta</taxon>
        <taxon>Embryophyta</taxon>
        <taxon>Tracheophyta</taxon>
        <taxon>Spermatophyta</taxon>
        <taxon>Magnoliopsida</taxon>
        <taxon>eudicotyledons</taxon>
        <taxon>Gunneridae</taxon>
        <taxon>Pentapetalae</taxon>
        <taxon>rosids</taxon>
        <taxon>fabids</taxon>
        <taxon>Fabales</taxon>
        <taxon>Fabaceae</taxon>
        <taxon>Papilionoideae</taxon>
        <taxon>50 kb inversion clade</taxon>
        <taxon>NPAAA clade</taxon>
        <taxon>Hologalegina</taxon>
        <taxon>IRL clade</taxon>
        <taxon>Fabeae</taxon>
        <taxon>Lathyrus</taxon>
    </lineage>
</organism>
<accession>A0A9D4Y8J6</accession>
<reference evidence="1 2" key="1">
    <citation type="journal article" date="2022" name="Nat. Genet.">
        <title>Improved pea reference genome and pan-genome highlight genomic features and evolutionary characteristics.</title>
        <authorList>
            <person name="Yang T."/>
            <person name="Liu R."/>
            <person name="Luo Y."/>
            <person name="Hu S."/>
            <person name="Wang D."/>
            <person name="Wang C."/>
            <person name="Pandey M.K."/>
            <person name="Ge S."/>
            <person name="Xu Q."/>
            <person name="Li N."/>
            <person name="Li G."/>
            <person name="Huang Y."/>
            <person name="Saxena R.K."/>
            <person name="Ji Y."/>
            <person name="Li M."/>
            <person name="Yan X."/>
            <person name="He Y."/>
            <person name="Liu Y."/>
            <person name="Wang X."/>
            <person name="Xiang C."/>
            <person name="Varshney R.K."/>
            <person name="Ding H."/>
            <person name="Gao S."/>
            <person name="Zong X."/>
        </authorList>
    </citation>
    <scope>NUCLEOTIDE SEQUENCE [LARGE SCALE GENOMIC DNA]</scope>
    <source>
        <strain evidence="1 2">cv. Zhongwan 6</strain>
    </source>
</reference>
<protein>
    <submittedName>
        <fullName evidence="1">Uncharacterized protein</fullName>
    </submittedName>
</protein>
<keyword evidence="2" id="KW-1185">Reference proteome</keyword>
<proteinExistence type="predicted"/>